<keyword evidence="3" id="KW-0813">Transport</keyword>
<organism evidence="9 10">
    <name type="scientific">Tepidibacillus decaturensis</name>
    <dbReference type="NCBI Taxonomy" id="1413211"/>
    <lineage>
        <taxon>Bacteria</taxon>
        <taxon>Bacillati</taxon>
        <taxon>Bacillota</taxon>
        <taxon>Bacilli</taxon>
        <taxon>Bacillales</taxon>
        <taxon>Bacillaceae</taxon>
        <taxon>Tepidibacillus</taxon>
    </lineage>
</organism>
<evidence type="ECO:0000256" key="1">
    <source>
        <dbReference type="ARBA" id="ARBA00004202"/>
    </source>
</evidence>
<dbReference type="FunFam" id="3.40.50.300:FF:000016">
    <property type="entry name" value="Oligopeptide ABC transporter ATP-binding component"/>
    <property type="match status" value="1"/>
</dbReference>
<dbReference type="InterPro" id="IPR027417">
    <property type="entry name" value="P-loop_NTPase"/>
</dbReference>
<keyword evidence="6 9" id="KW-0067">ATP-binding</keyword>
<evidence type="ECO:0000256" key="2">
    <source>
        <dbReference type="ARBA" id="ARBA00005417"/>
    </source>
</evidence>
<dbReference type="RefSeq" id="WP_068726538.1">
    <property type="nucleotide sequence ID" value="NZ_LSKU01000001.1"/>
</dbReference>
<feature type="domain" description="ABC transporter" evidence="8">
    <location>
        <begin position="8"/>
        <end position="256"/>
    </location>
</feature>
<keyword evidence="7" id="KW-0472">Membrane</keyword>
<dbReference type="AlphaFoldDB" id="A0A135L6J0"/>
<gene>
    <name evidence="9" type="ORF">U473_11705</name>
</gene>
<evidence type="ECO:0000256" key="7">
    <source>
        <dbReference type="ARBA" id="ARBA00023136"/>
    </source>
</evidence>
<proteinExistence type="inferred from homology"/>
<evidence type="ECO:0000256" key="3">
    <source>
        <dbReference type="ARBA" id="ARBA00022448"/>
    </source>
</evidence>
<dbReference type="GO" id="GO:0015833">
    <property type="term" value="P:peptide transport"/>
    <property type="evidence" value="ECO:0007669"/>
    <property type="project" value="InterPro"/>
</dbReference>
<dbReference type="EMBL" id="LSKU01000001">
    <property type="protein sequence ID" value="KXG44608.1"/>
    <property type="molecule type" value="Genomic_DNA"/>
</dbReference>
<dbReference type="GO" id="GO:0016887">
    <property type="term" value="F:ATP hydrolysis activity"/>
    <property type="evidence" value="ECO:0007669"/>
    <property type="project" value="InterPro"/>
</dbReference>
<dbReference type="Pfam" id="PF08352">
    <property type="entry name" value="oligo_HPY"/>
    <property type="match status" value="1"/>
</dbReference>
<dbReference type="SMART" id="SM00382">
    <property type="entry name" value="AAA"/>
    <property type="match status" value="1"/>
</dbReference>
<dbReference type="GO" id="GO:0005524">
    <property type="term" value="F:ATP binding"/>
    <property type="evidence" value="ECO:0007669"/>
    <property type="project" value="UniProtKB-KW"/>
</dbReference>
<dbReference type="InterPro" id="IPR050388">
    <property type="entry name" value="ABC_Ni/Peptide_Import"/>
</dbReference>
<accession>A0A135L6J0</accession>
<dbReference type="NCBIfam" id="TIGR01727">
    <property type="entry name" value="oligo_HPY"/>
    <property type="match status" value="1"/>
</dbReference>
<sequence>MGQHLLEVKELHVNFNSNEQDLNVIDGVNFYVKKGESLGIVGESGSGKSVTSLSVMGLLPLNGKVKYGSIQFKDKNIVNLSKKDLRNIRGKEIAMIFQEPMTSLNPVYTVGSQIIEVIRTHKKVSKKEAKEHAIKMLKLVGIPRAEQVVDEYPHQLSGGMRQRVMIAMAMSLHPELLIADEPTTALDVTIQAQILDLMKKLQREMEMSIILITHDLGVVSEICDRVVVMYAGQVVEEAEIDDLFDHPKHPYTIGLIESIPTLEEEKEYLYSIPGTVPSPDQMPSGCRFAPRCSKAEQRCFQQAPPMIQLKEYSRVRCWLYEEQGVK</sequence>
<comment type="caution">
    <text evidence="9">The sequence shown here is derived from an EMBL/GenBank/DDBJ whole genome shotgun (WGS) entry which is preliminary data.</text>
</comment>
<evidence type="ECO:0000256" key="6">
    <source>
        <dbReference type="ARBA" id="ARBA00022840"/>
    </source>
</evidence>
<dbReference type="GO" id="GO:0005886">
    <property type="term" value="C:plasma membrane"/>
    <property type="evidence" value="ECO:0007669"/>
    <property type="project" value="UniProtKB-SubCell"/>
</dbReference>
<dbReference type="CDD" id="cd03257">
    <property type="entry name" value="ABC_NikE_OppD_transporters"/>
    <property type="match status" value="1"/>
</dbReference>
<evidence type="ECO:0000256" key="5">
    <source>
        <dbReference type="ARBA" id="ARBA00022741"/>
    </source>
</evidence>
<dbReference type="Gene3D" id="3.40.50.300">
    <property type="entry name" value="P-loop containing nucleotide triphosphate hydrolases"/>
    <property type="match status" value="1"/>
</dbReference>
<dbReference type="InterPro" id="IPR003439">
    <property type="entry name" value="ABC_transporter-like_ATP-bd"/>
</dbReference>
<comment type="similarity">
    <text evidence="2">Belongs to the ABC transporter superfamily.</text>
</comment>
<dbReference type="Pfam" id="PF00005">
    <property type="entry name" value="ABC_tran"/>
    <property type="match status" value="1"/>
</dbReference>
<dbReference type="PROSITE" id="PS50893">
    <property type="entry name" value="ABC_TRANSPORTER_2"/>
    <property type="match status" value="1"/>
</dbReference>
<comment type="subcellular location">
    <subcellularLocation>
        <location evidence="1">Cell membrane</location>
        <topology evidence="1">Peripheral membrane protein</topology>
    </subcellularLocation>
</comment>
<evidence type="ECO:0000259" key="8">
    <source>
        <dbReference type="PROSITE" id="PS50893"/>
    </source>
</evidence>
<keyword evidence="10" id="KW-1185">Reference proteome</keyword>
<dbReference type="STRING" id="1413211.U473_11705"/>
<dbReference type="InterPro" id="IPR013563">
    <property type="entry name" value="Oligopep_ABC_C"/>
</dbReference>
<dbReference type="PANTHER" id="PTHR43297">
    <property type="entry name" value="OLIGOPEPTIDE TRANSPORT ATP-BINDING PROTEIN APPD"/>
    <property type="match status" value="1"/>
</dbReference>
<dbReference type="InterPro" id="IPR017871">
    <property type="entry name" value="ABC_transporter-like_CS"/>
</dbReference>
<dbReference type="PANTHER" id="PTHR43297:SF2">
    <property type="entry name" value="DIPEPTIDE TRANSPORT ATP-BINDING PROTEIN DPPD"/>
    <property type="match status" value="1"/>
</dbReference>
<evidence type="ECO:0000313" key="10">
    <source>
        <dbReference type="Proteomes" id="UP000070352"/>
    </source>
</evidence>
<dbReference type="SUPFAM" id="SSF52540">
    <property type="entry name" value="P-loop containing nucleoside triphosphate hydrolases"/>
    <property type="match status" value="1"/>
</dbReference>
<keyword evidence="4" id="KW-1003">Cell membrane</keyword>
<dbReference type="Proteomes" id="UP000070352">
    <property type="component" value="Unassembled WGS sequence"/>
</dbReference>
<protein>
    <submittedName>
        <fullName evidence="9">Peptide ABC transporter ATP-binding protein</fullName>
    </submittedName>
</protein>
<evidence type="ECO:0000256" key="4">
    <source>
        <dbReference type="ARBA" id="ARBA00022475"/>
    </source>
</evidence>
<dbReference type="PROSITE" id="PS00211">
    <property type="entry name" value="ABC_TRANSPORTER_1"/>
    <property type="match status" value="1"/>
</dbReference>
<dbReference type="OrthoDB" id="9802264at2"/>
<evidence type="ECO:0000313" key="9">
    <source>
        <dbReference type="EMBL" id="KXG44608.1"/>
    </source>
</evidence>
<name>A0A135L6J0_9BACI</name>
<dbReference type="InterPro" id="IPR003593">
    <property type="entry name" value="AAA+_ATPase"/>
</dbReference>
<keyword evidence="5" id="KW-0547">Nucleotide-binding</keyword>
<reference evidence="9 10" key="1">
    <citation type="submission" date="2016-02" db="EMBL/GenBank/DDBJ databases">
        <title>Draft Genome for Tepidibacillus decaturensis nov. sp. Strain Z9, an Anaerobic, Moderately Thermophilic and Heterotrophic Bacterium from Deep Subsurface of the Illinois Basin, USA.</title>
        <authorList>
            <person name="Dong Y."/>
            <person name="Chang J.Y."/>
            <person name="Sanford R."/>
            <person name="Fouke B.W."/>
        </authorList>
    </citation>
    <scope>NUCLEOTIDE SEQUENCE [LARGE SCALE GENOMIC DNA]</scope>
    <source>
        <strain evidence="9 10">Z9</strain>
    </source>
</reference>